<organism evidence="1 2">
    <name type="scientific">Acer yangbiense</name>
    <dbReference type="NCBI Taxonomy" id="1000413"/>
    <lineage>
        <taxon>Eukaryota</taxon>
        <taxon>Viridiplantae</taxon>
        <taxon>Streptophyta</taxon>
        <taxon>Embryophyta</taxon>
        <taxon>Tracheophyta</taxon>
        <taxon>Spermatophyta</taxon>
        <taxon>Magnoliopsida</taxon>
        <taxon>eudicotyledons</taxon>
        <taxon>Gunneridae</taxon>
        <taxon>Pentapetalae</taxon>
        <taxon>rosids</taxon>
        <taxon>malvids</taxon>
        <taxon>Sapindales</taxon>
        <taxon>Sapindaceae</taxon>
        <taxon>Hippocastanoideae</taxon>
        <taxon>Acereae</taxon>
        <taxon>Acer</taxon>
    </lineage>
</organism>
<reference evidence="2" key="1">
    <citation type="journal article" date="2019" name="Gigascience">
        <title>De novo genome assembly of the endangered Acer yangbiense, a plant species with extremely small populations endemic to Yunnan Province, China.</title>
        <authorList>
            <person name="Yang J."/>
            <person name="Wariss H.M."/>
            <person name="Tao L."/>
            <person name="Zhang R."/>
            <person name="Yun Q."/>
            <person name="Hollingsworth P."/>
            <person name="Dao Z."/>
            <person name="Luo G."/>
            <person name="Guo H."/>
            <person name="Ma Y."/>
            <person name="Sun W."/>
        </authorList>
    </citation>
    <scope>NUCLEOTIDE SEQUENCE [LARGE SCALE GENOMIC DNA]</scope>
    <source>
        <strain evidence="2">cv. Malutang</strain>
    </source>
</reference>
<proteinExistence type="predicted"/>
<dbReference type="Proteomes" id="UP000323000">
    <property type="component" value="Chromosome 12"/>
</dbReference>
<accession>A0A5C7GZ32</accession>
<comment type="caution">
    <text evidence="1">The sequence shown here is derived from an EMBL/GenBank/DDBJ whole genome shotgun (WGS) entry which is preliminary data.</text>
</comment>
<evidence type="ECO:0000313" key="2">
    <source>
        <dbReference type="Proteomes" id="UP000323000"/>
    </source>
</evidence>
<name>A0A5C7GZ32_9ROSI</name>
<sequence length="55" mass="6346">MPFIKFTKNPSSSSINSTLLISFPLLHSRRPSHLLLRSTHGRRPSHRIKIRNRGV</sequence>
<gene>
    <name evidence="1" type="ORF">EZV62_025652</name>
</gene>
<evidence type="ECO:0000313" key="1">
    <source>
        <dbReference type="EMBL" id="TXG49777.1"/>
    </source>
</evidence>
<keyword evidence="2" id="KW-1185">Reference proteome</keyword>
<dbReference type="AlphaFoldDB" id="A0A5C7GZ32"/>
<dbReference type="EMBL" id="VAHF01000012">
    <property type="protein sequence ID" value="TXG49777.1"/>
    <property type="molecule type" value="Genomic_DNA"/>
</dbReference>
<protein>
    <submittedName>
        <fullName evidence="1">Uncharacterized protein</fullName>
    </submittedName>
</protein>